<dbReference type="CDD" id="cd02000">
    <property type="entry name" value="TPP_E1_PDC_ADC_BCADC"/>
    <property type="match status" value="1"/>
</dbReference>
<comment type="catalytic activity">
    <reaction evidence="4">
        <text>N(6)-[(R)-lipoyl]-L-lysyl-[protein] + pyruvate + H(+) = N(6)-[(R)-S(8)-acetyldihydrolipoyl]-L-lysyl-[protein] + CO2</text>
        <dbReference type="Rhea" id="RHEA:19189"/>
        <dbReference type="Rhea" id="RHEA-COMP:10474"/>
        <dbReference type="Rhea" id="RHEA-COMP:10478"/>
        <dbReference type="ChEBI" id="CHEBI:15361"/>
        <dbReference type="ChEBI" id="CHEBI:15378"/>
        <dbReference type="ChEBI" id="CHEBI:16526"/>
        <dbReference type="ChEBI" id="CHEBI:83099"/>
        <dbReference type="ChEBI" id="CHEBI:83111"/>
        <dbReference type="EC" id="1.2.4.1"/>
    </reaction>
</comment>
<dbReference type="PANTHER" id="PTHR43380">
    <property type="entry name" value="2-OXOISOVALERATE DEHYDROGENASE SUBUNIT ALPHA, MITOCHONDRIAL"/>
    <property type="match status" value="1"/>
</dbReference>
<comment type="cofactor">
    <cofactor evidence="1 4">
        <name>thiamine diphosphate</name>
        <dbReference type="ChEBI" id="CHEBI:58937"/>
    </cofactor>
</comment>
<dbReference type="EMBL" id="OCND01000003">
    <property type="protein sequence ID" value="SOD54336.1"/>
    <property type="molecule type" value="Genomic_DNA"/>
</dbReference>
<name>A0A286D6S8_9GAMM</name>
<evidence type="ECO:0000256" key="2">
    <source>
        <dbReference type="ARBA" id="ARBA00023002"/>
    </source>
</evidence>
<dbReference type="GO" id="GO:0009083">
    <property type="term" value="P:branched-chain amino acid catabolic process"/>
    <property type="evidence" value="ECO:0007669"/>
    <property type="project" value="TreeGrafter"/>
</dbReference>
<evidence type="ECO:0000256" key="3">
    <source>
        <dbReference type="ARBA" id="ARBA00023052"/>
    </source>
</evidence>
<dbReference type="Pfam" id="PF00676">
    <property type="entry name" value="E1_dh"/>
    <property type="match status" value="1"/>
</dbReference>
<gene>
    <name evidence="6" type="ORF">SAMN06296416_103260</name>
</gene>
<dbReference type="EC" id="1.2.4.1" evidence="4"/>
<reference evidence="6 7" key="1">
    <citation type="submission" date="2017-09" db="EMBL/GenBank/DDBJ databases">
        <authorList>
            <person name="Ehlers B."/>
            <person name="Leendertz F.H."/>
        </authorList>
    </citation>
    <scope>NUCLEOTIDE SEQUENCE [LARGE SCALE GENOMIC DNA]</scope>
    <source>
        <strain evidence="6 7">CGMCC 1.10978</strain>
    </source>
</reference>
<dbReference type="InterPro" id="IPR029061">
    <property type="entry name" value="THDP-binding"/>
</dbReference>
<organism evidence="6 7">
    <name type="scientific">Pseudoxanthomonas wuyuanensis</name>
    <dbReference type="NCBI Taxonomy" id="1073196"/>
    <lineage>
        <taxon>Bacteria</taxon>
        <taxon>Pseudomonadati</taxon>
        <taxon>Pseudomonadota</taxon>
        <taxon>Gammaproteobacteria</taxon>
        <taxon>Lysobacterales</taxon>
        <taxon>Lysobacteraceae</taxon>
        <taxon>Pseudoxanthomonas</taxon>
    </lineage>
</organism>
<dbReference type="NCBIfam" id="TIGR03181">
    <property type="entry name" value="PDH_E1_alph_x"/>
    <property type="match status" value="1"/>
</dbReference>
<dbReference type="InterPro" id="IPR001017">
    <property type="entry name" value="DH_E1"/>
</dbReference>
<dbReference type="SUPFAM" id="SSF52518">
    <property type="entry name" value="Thiamin diphosphate-binding fold (THDP-binding)"/>
    <property type="match status" value="1"/>
</dbReference>
<protein>
    <recommendedName>
        <fullName evidence="4">Pyruvate dehydrogenase E1 component subunit alpha</fullName>
        <ecNumber evidence="4">1.2.4.1</ecNumber>
    </recommendedName>
</protein>
<comment type="function">
    <text evidence="4">The pyruvate dehydrogenase complex catalyzes the overall conversion of pyruvate to acetyl-CoA and CO(2). It contains multiple copies of three enzymatic components: pyruvate dehydrogenase (E1), dihydrolipoamide acetyltransferase (E2) and lipoamide dehydrogenase (E3).</text>
</comment>
<dbReference type="PANTHER" id="PTHR43380:SF1">
    <property type="entry name" value="2-OXOISOVALERATE DEHYDROGENASE SUBUNIT ALPHA, MITOCHONDRIAL"/>
    <property type="match status" value="1"/>
</dbReference>
<keyword evidence="7" id="KW-1185">Reference proteome</keyword>
<dbReference type="Gene3D" id="3.40.50.970">
    <property type="match status" value="1"/>
</dbReference>
<evidence type="ECO:0000313" key="6">
    <source>
        <dbReference type="EMBL" id="SOD54336.1"/>
    </source>
</evidence>
<dbReference type="GO" id="GO:0004739">
    <property type="term" value="F:pyruvate dehydrogenase (acetyl-transferring) activity"/>
    <property type="evidence" value="ECO:0007669"/>
    <property type="project" value="UniProtKB-UniRule"/>
</dbReference>
<evidence type="ECO:0000256" key="4">
    <source>
        <dbReference type="RuleBase" id="RU366007"/>
    </source>
</evidence>
<keyword evidence="3 4" id="KW-0786">Thiamine pyrophosphate</keyword>
<evidence type="ECO:0000256" key="1">
    <source>
        <dbReference type="ARBA" id="ARBA00001964"/>
    </source>
</evidence>
<comment type="subunit">
    <text evidence="4">Heterodimer of an alpha and a beta chain.</text>
</comment>
<dbReference type="OrthoDB" id="9766715at2"/>
<keyword evidence="2 4" id="KW-0560">Oxidoreductase</keyword>
<keyword evidence="4 6" id="KW-0670">Pyruvate</keyword>
<dbReference type="AlphaFoldDB" id="A0A286D6S8"/>
<evidence type="ECO:0000313" key="7">
    <source>
        <dbReference type="Proteomes" id="UP000219374"/>
    </source>
</evidence>
<dbReference type="InterPro" id="IPR017596">
    <property type="entry name" value="PdhA/BkdA"/>
</dbReference>
<dbReference type="RefSeq" id="WP_097121561.1">
    <property type="nucleotide sequence ID" value="NZ_OCND01000003.1"/>
</dbReference>
<dbReference type="InterPro" id="IPR050771">
    <property type="entry name" value="Alpha-ketoacid_DH_E1_comp"/>
</dbReference>
<accession>A0A286D6S8</accession>
<evidence type="ECO:0000259" key="5">
    <source>
        <dbReference type="Pfam" id="PF00676"/>
    </source>
</evidence>
<sequence>MTIAAKFEIEFLQYLGPDGTLVRDDLPEAGRDTARLLELFKQMLFVRTFDTKAIALQRTGKLGTYASCLGHEATHVGIGASMRPEDVFAPSYREYGAQFMRGVQPREVLLYWGGDERGNAFEHAPHDFAWCVPISTQCLHAAGAALSFKLRKQPRIAVSTCGDGGSSKTDFYAALNSAGAYELPLVLCVINNGWAISVPRSAQTGAQTLAQKGLAGGLHCLQVDGNDLIAVLEAMRQASERARKGYGGTVLEFVTYRLSDHTTADDARRYRDDAEVKAAWERDPITRLRIWLTAQGLWSEAEEAKWKEECGARVDVEVNAYLNTPVQPVEAMFDYLYADPPPELLAQRAAAIAAEGRHG</sequence>
<proteinExistence type="predicted"/>
<feature type="domain" description="Dehydrogenase E1 component" evidence="5">
    <location>
        <begin position="41"/>
        <end position="324"/>
    </location>
</feature>
<dbReference type="Proteomes" id="UP000219374">
    <property type="component" value="Unassembled WGS sequence"/>
</dbReference>